<feature type="compositionally biased region" description="Basic and acidic residues" evidence="1">
    <location>
        <begin position="1"/>
        <end position="10"/>
    </location>
</feature>
<gene>
    <name evidence="2" type="ORF">EYF80_005235</name>
</gene>
<reference evidence="2 3" key="1">
    <citation type="submission" date="2019-03" db="EMBL/GenBank/DDBJ databases">
        <title>First draft genome of Liparis tanakae, snailfish: a comprehensive survey of snailfish specific genes.</title>
        <authorList>
            <person name="Kim W."/>
            <person name="Song I."/>
            <person name="Jeong J.-H."/>
            <person name="Kim D."/>
            <person name="Kim S."/>
            <person name="Ryu S."/>
            <person name="Song J.Y."/>
            <person name="Lee S.K."/>
        </authorList>
    </citation>
    <scope>NUCLEOTIDE SEQUENCE [LARGE SCALE GENOMIC DNA]</scope>
    <source>
        <tissue evidence="2">Muscle</tissue>
    </source>
</reference>
<dbReference type="AlphaFoldDB" id="A0A4Z2J2F4"/>
<evidence type="ECO:0000313" key="3">
    <source>
        <dbReference type="Proteomes" id="UP000314294"/>
    </source>
</evidence>
<protein>
    <submittedName>
        <fullName evidence="2">Uncharacterized protein</fullName>
    </submittedName>
</protein>
<evidence type="ECO:0000313" key="2">
    <source>
        <dbReference type="EMBL" id="TNN84535.1"/>
    </source>
</evidence>
<comment type="caution">
    <text evidence="2">The sequence shown here is derived from an EMBL/GenBank/DDBJ whole genome shotgun (WGS) entry which is preliminary data.</text>
</comment>
<keyword evidence="3" id="KW-1185">Reference proteome</keyword>
<organism evidence="2 3">
    <name type="scientific">Liparis tanakae</name>
    <name type="common">Tanaka's snailfish</name>
    <dbReference type="NCBI Taxonomy" id="230148"/>
    <lineage>
        <taxon>Eukaryota</taxon>
        <taxon>Metazoa</taxon>
        <taxon>Chordata</taxon>
        <taxon>Craniata</taxon>
        <taxon>Vertebrata</taxon>
        <taxon>Euteleostomi</taxon>
        <taxon>Actinopterygii</taxon>
        <taxon>Neopterygii</taxon>
        <taxon>Teleostei</taxon>
        <taxon>Neoteleostei</taxon>
        <taxon>Acanthomorphata</taxon>
        <taxon>Eupercaria</taxon>
        <taxon>Perciformes</taxon>
        <taxon>Cottioidei</taxon>
        <taxon>Cottales</taxon>
        <taxon>Liparidae</taxon>
        <taxon>Liparis</taxon>
    </lineage>
</organism>
<proteinExistence type="predicted"/>
<evidence type="ECO:0000256" key="1">
    <source>
        <dbReference type="SAM" id="MobiDB-lite"/>
    </source>
</evidence>
<feature type="compositionally biased region" description="Gly residues" evidence="1">
    <location>
        <begin position="36"/>
        <end position="48"/>
    </location>
</feature>
<dbReference type="Proteomes" id="UP000314294">
    <property type="component" value="Unassembled WGS sequence"/>
</dbReference>
<accession>A0A4Z2J2F4</accession>
<feature type="region of interest" description="Disordered" evidence="1">
    <location>
        <begin position="1"/>
        <end position="65"/>
    </location>
</feature>
<feature type="compositionally biased region" description="Acidic residues" evidence="1">
    <location>
        <begin position="49"/>
        <end position="65"/>
    </location>
</feature>
<sequence>MLSAKQESKARRLSLPLSSAVTLQRPELWNVFPTGPRGGELTGRGGSWGEEEQEEQEEQEQEQEQ</sequence>
<dbReference type="EMBL" id="SRLO01000026">
    <property type="protein sequence ID" value="TNN84535.1"/>
    <property type="molecule type" value="Genomic_DNA"/>
</dbReference>
<name>A0A4Z2J2F4_9TELE</name>